<dbReference type="GeneID" id="119731197"/>
<keyword evidence="3" id="KW-0862">Zinc</keyword>
<keyword evidence="1" id="KW-0479">Metal-binding</keyword>
<keyword evidence="2 4" id="KW-0863">Zinc-finger</keyword>
<dbReference type="Gene3D" id="4.10.1110.10">
    <property type="entry name" value="AN1-like Zinc finger"/>
    <property type="match status" value="1"/>
</dbReference>
<dbReference type="GO" id="GO:0008270">
    <property type="term" value="F:zinc ion binding"/>
    <property type="evidence" value="ECO:0007669"/>
    <property type="project" value="UniProtKB-KW"/>
</dbReference>
<evidence type="ECO:0008006" key="10">
    <source>
        <dbReference type="Google" id="ProtNLM"/>
    </source>
</evidence>
<dbReference type="InterPro" id="IPR035896">
    <property type="entry name" value="AN1-like_Znf"/>
</dbReference>
<dbReference type="CDD" id="cd01802">
    <property type="entry name" value="Ubl_ZFAND4"/>
    <property type="match status" value="1"/>
</dbReference>
<evidence type="ECO:0000313" key="8">
    <source>
        <dbReference type="EnsemblMetazoa" id="XP_038060198.1"/>
    </source>
</evidence>
<feature type="compositionally biased region" description="Low complexity" evidence="5">
    <location>
        <begin position="469"/>
        <end position="479"/>
    </location>
</feature>
<dbReference type="SUPFAM" id="SSF54236">
    <property type="entry name" value="Ubiquitin-like"/>
    <property type="match status" value="1"/>
</dbReference>
<dbReference type="InterPro" id="IPR000058">
    <property type="entry name" value="Znf_AN1"/>
</dbReference>
<protein>
    <recommendedName>
        <fullName evidence="10">AN1-type zinc finger protein 4</fullName>
    </recommendedName>
</protein>
<keyword evidence="9" id="KW-1185">Reference proteome</keyword>
<dbReference type="AlphaFoldDB" id="A0A914A8V3"/>
<dbReference type="Pfam" id="PF01428">
    <property type="entry name" value="zf-AN1"/>
    <property type="match status" value="1"/>
</dbReference>
<evidence type="ECO:0000256" key="1">
    <source>
        <dbReference type="ARBA" id="ARBA00022723"/>
    </source>
</evidence>
<organism evidence="8 9">
    <name type="scientific">Patiria miniata</name>
    <name type="common">Bat star</name>
    <name type="synonym">Asterina miniata</name>
    <dbReference type="NCBI Taxonomy" id="46514"/>
    <lineage>
        <taxon>Eukaryota</taxon>
        <taxon>Metazoa</taxon>
        <taxon>Echinodermata</taxon>
        <taxon>Eleutherozoa</taxon>
        <taxon>Asterozoa</taxon>
        <taxon>Asteroidea</taxon>
        <taxon>Valvatacea</taxon>
        <taxon>Valvatida</taxon>
        <taxon>Asterinidae</taxon>
        <taxon>Patiria</taxon>
    </lineage>
</organism>
<dbReference type="InterPro" id="IPR000626">
    <property type="entry name" value="Ubiquitin-like_dom"/>
</dbReference>
<feature type="region of interest" description="Disordered" evidence="5">
    <location>
        <begin position="451"/>
        <end position="480"/>
    </location>
</feature>
<feature type="region of interest" description="Disordered" evidence="5">
    <location>
        <begin position="201"/>
        <end position="250"/>
    </location>
</feature>
<dbReference type="PANTHER" id="PTHR46728:SF1">
    <property type="entry name" value="AN1-TYPE ZINC FINGER PROTEIN 4"/>
    <property type="match status" value="1"/>
</dbReference>
<dbReference type="RefSeq" id="XP_038060198.1">
    <property type="nucleotide sequence ID" value="XM_038204270.1"/>
</dbReference>
<reference evidence="8" key="1">
    <citation type="submission" date="2022-11" db="UniProtKB">
        <authorList>
            <consortium name="EnsemblMetazoa"/>
        </authorList>
    </citation>
    <scope>IDENTIFICATION</scope>
</reference>
<evidence type="ECO:0000256" key="2">
    <source>
        <dbReference type="ARBA" id="ARBA00022771"/>
    </source>
</evidence>
<dbReference type="PANTHER" id="PTHR46728">
    <property type="entry name" value="AN1-TYPE ZINC FINGER PROTEIN 4"/>
    <property type="match status" value="1"/>
</dbReference>
<evidence type="ECO:0000256" key="3">
    <source>
        <dbReference type="ARBA" id="ARBA00022833"/>
    </source>
</evidence>
<sequence>MDYFEYPEYADIMELFIETLTGTVFELRVSPFETVISVKAKIQRLEGIPISQQHLIWQSVELEDDYCLHDYGIPPSSSLKLVLAMRGGPINTRRIPMEDPAIREMAEYMEANRDEIWEKLPGNRQVTLLVFREGDQLNFFRVVDRGDGTLTPLSESLSGASMYNNMYDEEEEERVPSQEQSVENDVTMSKMKLLRAKMETLSIGKKKHKTPHPPTTTRPKSTAVRRRLPVSKKKSPPLLNKNNPLPPVGALSAAAHHSMDASAKLESPKGSLDCELAGGSASRAERRLLTADKRHSPAPPATCRTLESLTSARLHRSYTNLGNMLPPSTATVVPDMRPNTSSKVHQQVLTSADARGRERSGVKAEARLVTELVNQANRDGKINDIVCGAPRDLHTAKGSGRARGASGALALSQALNTTSSALKSASNGDRIRTPDGRTALISAHNIRGRISGTRDGRLLSPSHRLPPVSSSSKPTPLATTKKKTSKRCSFCNKKTGLATSYQCRCGHNFCATHRYAEAHHCGYDYKTEGRKILEQSNPLVSAPKLPKI</sequence>
<dbReference type="SMART" id="SM00213">
    <property type="entry name" value="UBQ"/>
    <property type="match status" value="1"/>
</dbReference>
<feature type="domain" description="Ubiquitin-like" evidence="6">
    <location>
        <begin position="13"/>
        <end position="88"/>
    </location>
</feature>
<dbReference type="EnsemblMetazoa" id="XM_038204270.1">
    <property type="protein sequence ID" value="XP_038060198.1"/>
    <property type="gene ID" value="LOC119731197"/>
</dbReference>
<evidence type="ECO:0000256" key="5">
    <source>
        <dbReference type="SAM" id="MobiDB-lite"/>
    </source>
</evidence>
<dbReference type="PROSITE" id="PS51039">
    <property type="entry name" value="ZF_AN1"/>
    <property type="match status" value="1"/>
</dbReference>
<evidence type="ECO:0000256" key="4">
    <source>
        <dbReference type="PROSITE-ProRule" id="PRU00449"/>
    </source>
</evidence>
<dbReference type="OMA" id="TEHRCRC"/>
<dbReference type="Gene3D" id="3.10.20.90">
    <property type="entry name" value="Phosphatidylinositol 3-kinase Catalytic Subunit, Chain A, domain 1"/>
    <property type="match status" value="1"/>
</dbReference>
<accession>A0A914A8V3</accession>
<name>A0A914A8V3_PATMI</name>
<evidence type="ECO:0000259" key="7">
    <source>
        <dbReference type="PROSITE" id="PS51039"/>
    </source>
</evidence>
<evidence type="ECO:0000313" key="9">
    <source>
        <dbReference type="Proteomes" id="UP000887568"/>
    </source>
</evidence>
<dbReference type="Pfam" id="PF00240">
    <property type="entry name" value="ubiquitin"/>
    <property type="match status" value="1"/>
</dbReference>
<dbReference type="SUPFAM" id="SSF118310">
    <property type="entry name" value="AN1-like Zinc finger"/>
    <property type="match status" value="1"/>
</dbReference>
<dbReference type="PRINTS" id="PR00348">
    <property type="entry name" value="UBIQUITIN"/>
</dbReference>
<dbReference type="InterPro" id="IPR019956">
    <property type="entry name" value="Ubiquitin_dom"/>
</dbReference>
<dbReference type="Proteomes" id="UP000887568">
    <property type="component" value="Unplaced"/>
</dbReference>
<evidence type="ECO:0000259" key="6">
    <source>
        <dbReference type="PROSITE" id="PS50053"/>
    </source>
</evidence>
<dbReference type="SMART" id="SM00154">
    <property type="entry name" value="ZnF_AN1"/>
    <property type="match status" value="1"/>
</dbReference>
<feature type="compositionally biased region" description="Basic residues" evidence="5">
    <location>
        <begin position="223"/>
        <end position="235"/>
    </location>
</feature>
<dbReference type="InterPro" id="IPR029071">
    <property type="entry name" value="Ubiquitin-like_domsf"/>
</dbReference>
<dbReference type="OrthoDB" id="756206at2759"/>
<feature type="compositionally biased region" description="Low complexity" evidence="5">
    <location>
        <begin position="236"/>
        <end position="250"/>
    </location>
</feature>
<dbReference type="PROSITE" id="PS50053">
    <property type="entry name" value="UBIQUITIN_2"/>
    <property type="match status" value="1"/>
</dbReference>
<proteinExistence type="predicted"/>
<dbReference type="InterPro" id="IPR053061">
    <property type="entry name" value="AN1-type_zinc_finger"/>
</dbReference>
<feature type="domain" description="AN1-type" evidence="7">
    <location>
        <begin position="482"/>
        <end position="529"/>
    </location>
</feature>